<keyword evidence="6" id="KW-0576">Peroxisome</keyword>
<feature type="domain" description="FAD-binding PCMH-type" evidence="9">
    <location>
        <begin position="657"/>
        <end position="803"/>
    </location>
</feature>
<dbReference type="Proteomes" id="UP000677054">
    <property type="component" value="Unassembled WGS sequence"/>
</dbReference>
<dbReference type="InterPro" id="IPR036396">
    <property type="entry name" value="Cyt_P450_sf"/>
</dbReference>
<dbReference type="GO" id="GO:0016712">
    <property type="term" value="F:oxidoreductase activity, acting on paired donors, with incorporation or reduction of molecular oxygen, reduced flavin or flavoprotein as one donor, and incorporation of one atom of oxygen"/>
    <property type="evidence" value="ECO:0007669"/>
    <property type="project" value="TreeGrafter"/>
</dbReference>
<dbReference type="SUPFAM" id="SSF56176">
    <property type="entry name" value="FAD-binding/transporter-associated domain-like"/>
    <property type="match status" value="1"/>
</dbReference>
<evidence type="ECO:0000256" key="5">
    <source>
        <dbReference type="ARBA" id="ARBA00023033"/>
    </source>
</evidence>
<dbReference type="Gene3D" id="3.30.43.10">
    <property type="entry name" value="Uridine Diphospho-n-acetylenolpyruvylglucosamine Reductase, domain 2"/>
    <property type="match status" value="1"/>
</dbReference>
<comment type="cofactor">
    <cofactor evidence="7">
        <name>heme</name>
        <dbReference type="ChEBI" id="CHEBI:30413"/>
    </cofactor>
</comment>
<dbReference type="Gene3D" id="3.30.465.10">
    <property type="match status" value="1"/>
</dbReference>
<dbReference type="InterPro" id="IPR006094">
    <property type="entry name" value="Oxid_FAD_bind_N"/>
</dbReference>
<protein>
    <recommendedName>
        <fullName evidence="9">FAD-binding PCMH-type domain-containing protein</fullName>
    </recommendedName>
</protein>
<dbReference type="GO" id="GO:0020037">
    <property type="term" value="F:heme binding"/>
    <property type="evidence" value="ECO:0007669"/>
    <property type="project" value="InterPro"/>
</dbReference>
<dbReference type="PRINTS" id="PR00463">
    <property type="entry name" value="EP450I"/>
</dbReference>
<evidence type="ECO:0000256" key="6">
    <source>
        <dbReference type="ARBA" id="ARBA00023140"/>
    </source>
</evidence>
<keyword evidence="5" id="KW-0560">Oxidoreductase</keyword>
<dbReference type="SUPFAM" id="SSF48264">
    <property type="entry name" value="Cytochrome P450"/>
    <property type="match status" value="1"/>
</dbReference>
<organism evidence="10">
    <name type="scientific">Darwinula stevensoni</name>
    <dbReference type="NCBI Taxonomy" id="69355"/>
    <lineage>
        <taxon>Eukaryota</taxon>
        <taxon>Metazoa</taxon>
        <taxon>Ecdysozoa</taxon>
        <taxon>Arthropoda</taxon>
        <taxon>Crustacea</taxon>
        <taxon>Oligostraca</taxon>
        <taxon>Ostracoda</taxon>
        <taxon>Podocopa</taxon>
        <taxon>Podocopida</taxon>
        <taxon>Darwinulocopina</taxon>
        <taxon>Darwinuloidea</taxon>
        <taxon>Darwinulidae</taxon>
        <taxon>Darwinula</taxon>
    </lineage>
</organism>
<dbReference type="Pfam" id="PF01565">
    <property type="entry name" value="FAD_binding_4"/>
    <property type="match status" value="1"/>
</dbReference>
<reference evidence="10" key="1">
    <citation type="submission" date="2020-11" db="EMBL/GenBank/DDBJ databases">
        <authorList>
            <person name="Tran Van P."/>
        </authorList>
    </citation>
    <scope>NUCLEOTIDE SEQUENCE</scope>
</reference>
<evidence type="ECO:0000313" key="11">
    <source>
        <dbReference type="Proteomes" id="UP000677054"/>
    </source>
</evidence>
<dbReference type="InterPro" id="IPR017972">
    <property type="entry name" value="Cyt_P450_CS"/>
</dbReference>
<evidence type="ECO:0000256" key="3">
    <source>
        <dbReference type="ARBA" id="ARBA00022723"/>
    </source>
</evidence>
<dbReference type="InterPro" id="IPR036318">
    <property type="entry name" value="FAD-bd_PCMH-like_sf"/>
</dbReference>
<keyword evidence="4 7" id="KW-0408">Iron</keyword>
<proteinExistence type="inferred from homology"/>
<dbReference type="PANTHER" id="PTHR24300">
    <property type="entry name" value="CYTOCHROME P450 508A4-RELATED"/>
    <property type="match status" value="1"/>
</dbReference>
<evidence type="ECO:0000256" key="1">
    <source>
        <dbReference type="ARBA" id="ARBA00004275"/>
    </source>
</evidence>
<dbReference type="GO" id="GO:0005506">
    <property type="term" value="F:iron ion binding"/>
    <property type="evidence" value="ECO:0007669"/>
    <property type="project" value="InterPro"/>
</dbReference>
<comment type="subcellular location">
    <subcellularLocation>
        <location evidence="1">Peroxisome</location>
    </subcellularLocation>
</comment>
<dbReference type="GO" id="GO:0006082">
    <property type="term" value="P:organic acid metabolic process"/>
    <property type="evidence" value="ECO:0007669"/>
    <property type="project" value="TreeGrafter"/>
</dbReference>
<keyword evidence="11" id="KW-1185">Reference proteome</keyword>
<dbReference type="EMBL" id="LR904764">
    <property type="protein sequence ID" value="CAD7253075.1"/>
    <property type="molecule type" value="Genomic_DNA"/>
</dbReference>
<feature type="chain" id="PRO_5036209927" description="FAD-binding PCMH-type domain-containing protein" evidence="8">
    <location>
        <begin position="21"/>
        <end position="803"/>
    </location>
</feature>
<dbReference type="GO" id="GO:0006805">
    <property type="term" value="P:xenobiotic metabolic process"/>
    <property type="evidence" value="ECO:0007669"/>
    <property type="project" value="TreeGrafter"/>
</dbReference>
<keyword evidence="3 7" id="KW-0479">Metal-binding</keyword>
<dbReference type="GO" id="GO:0005777">
    <property type="term" value="C:peroxisome"/>
    <property type="evidence" value="ECO:0007669"/>
    <property type="project" value="UniProtKB-SubCell"/>
</dbReference>
<evidence type="ECO:0000259" key="9">
    <source>
        <dbReference type="PROSITE" id="PS51387"/>
    </source>
</evidence>
<evidence type="ECO:0000256" key="8">
    <source>
        <dbReference type="SAM" id="SignalP"/>
    </source>
</evidence>
<comment type="similarity">
    <text evidence="2">Belongs to the cytochrome P450 family.</text>
</comment>
<dbReference type="AlphaFoldDB" id="A0A7R9AF48"/>
<evidence type="ECO:0000256" key="4">
    <source>
        <dbReference type="ARBA" id="ARBA00023004"/>
    </source>
</evidence>
<dbReference type="InterPro" id="IPR016169">
    <property type="entry name" value="FAD-bd_PCMH_sub2"/>
</dbReference>
<dbReference type="EMBL" id="CAJPEV010005247">
    <property type="protein sequence ID" value="CAG0902933.1"/>
    <property type="molecule type" value="Genomic_DNA"/>
</dbReference>
<dbReference type="OrthoDB" id="1055148at2759"/>
<dbReference type="GO" id="GO:0008395">
    <property type="term" value="F:steroid hydroxylase activity"/>
    <property type="evidence" value="ECO:0007669"/>
    <property type="project" value="TreeGrafter"/>
</dbReference>
<dbReference type="Pfam" id="PF00067">
    <property type="entry name" value="p450"/>
    <property type="match status" value="2"/>
</dbReference>
<dbReference type="InterPro" id="IPR001128">
    <property type="entry name" value="Cyt_P450"/>
</dbReference>
<dbReference type="InterPro" id="IPR002401">
    <property type="entry name" value="Cyt_P450_E_grp-I"/>
</dbReference>
<sequence length="803" mass="91143">MELWTLLLGALLLLALYTWMNHPSRDGLPPGPTGWPLVGSVHLIINKHPYKVFHELSKKYGKIFSIQMGSYRIVVLNDLDSITQAYARQGDMFSHRPKGPLVSKVLQNKGVVGSEGELWKEHRRFLLQKMRDQGMGKKTFEEKIQMEAEELLETFKSMAGKPFDPHKELGRAICNIVWSVTCGDRFQQGDQKLDWLASALEANMEFINLTGALNYFPILQFGFLLKKNPELWDNEKSGGILSPTRGRAEFGSWQEGEEDWVIGLMWMPLLSHMRQAWQRVLALRKFFQETLQSHKVKVEEADKDEDIIYSYLQQQAKHEKEGIPTTFTDDQIWSVIGDLFAAGMETTTTGMRWCMLLLAINPHIQDEIFEEIQAVCSGGHLRDEFLQVKFGSDSYGDRTKMPYTEATIAELLRWVCIVPVLMHGTPEATTLKGYRIPKETMVVGNIWAIHRDEAVFAEPDRFDPSRFLDPQRKLVNTDKVIGFGVGRRSCLGEGLARMELFLFITNIVKHFRIEYPAGRPSPNLIGKHALTYLPQEYEIMPARLWHVGQKAGLISSKFSGHEAGLLAGLGLGHGLRRQKRSAIKPIRRHLHSILASIPAYHVPLIRDRYPEVRRKEFARLTDDDIQKFHSILRNDTERVITDESTLETYSCDWLKALRGESPLLLFPETSEELSNILKHCYHRNLAVVPQGGNTSMVGGSIPIFDEIIVNTKRMKDILLVDDTAGVVMCEAGCSLQELDYACSRRGLYFPMDYHLREALIGGVLAADMGGPRTVRYGTLHGNVLGLEVEQSAKRPKDSSLEVD</sequence>
<dbReference type="InterPro" id="IPR016167">
    <property type="entry name" value="FAD-bd_PCMH_sub1"/>
</dbReference>
<evidence type="ECO:0000313" key="10">
    <source>
        <dbReference type="EMBL" id="CAD7253075.1"/>
    </source>
</evidence>
<evidence type="ECO:0000256" key="7">
    <source>
        <dbReference type="PIRSR" id="PIRSR602401-1"/>
    </source>
</evidence>
<keyword evidence="8" id="KW-0732">Signal</keyword>
<feature type="signal peptide" evidence="8">
    <location>
        <begin position="1"/>
        <end position="20"/>
    </location>
</feature>
<dbReference type="InterPro" id="IPR016166">
    <property type="entry name" value="FAD-bd_PCMH"/>
</dbReference>
<dbReference type="GO" id="GO:0071949">
    <property type="term" value="F:FAD binding"/>
    <property type="evidence" value="ECO:0007669"/>
    <property type="project" value="InterPro"/>
</dbReference>
<dbReference type="PRINTS" id="PR00385">
    <property type="entry name" value="P450"/>
</dbReference>
<gene>
    <name evidence="10" type="ORF">DSTB1V02_LOCUS12826</name>
</gene>
<name>A0A7R9AF48_9CRUS</name>
<keyword evidence="5" id="KW-0503">Monooxygenase</keyword>
<dbReference type="Gene3D" id="1.10.630.10">
    <property type="entry name" value="Cytochrome P450"/>
    <property type="match status" value="1"/>
</dbReference>
<feature type="binding site" description="axial binding residue" evidence="7">
    <location>
        <position position="490"/>
    </location>
    <ligand>
        <name>heme</name>
        <dbReference type="ChEBI" id="CHEBI:30413"/>
    </ligand>
    <ligandPart>
        <name>Fe</name>
        <dbReference type="ChEBI" id="CHEBI:18248"/>
    </ligandPart>
</feature>
<dbReference type="PROSITE" id="PS51387">
    <property type="entry name" value="FAD_PCMH"/>
    <property type="match status" value="1"/>
</dbReference>
<accession>A0A7R9AF48</accession>
<dbReference type="PANTHER" id="PTHR24300:SF403">
    <property type="entry name" value="CYTOCHROME P450 306A1"/>
    <property type="match status" value="1"/>
</dbReference>
<dbReference type="FunFam" id="3.30.43.10:FF:000011">
    <property type="entry name" value="D-lactate dehydrogenase (Cytochrome)"/>
    <property type="match status" value="1"/>
</dbReference>
<dbReference type="InterPro" id="IPR050182">
    <property type="entry name" value="Cytochrome_P450_fam2"/>
</dbReference>
<keyword evidence="7" id="KW-0349">Heme</keyword>
<dbReference type="PROSITE" id="PS00086">
    <property type="entry name" value="CYTOCHROME_P450"/>
    <property type="match status" value="1"/>
</dbReference>
<evidence type="ECO:0000256" key="2">
    <source>
        <dbReference type="ARBA" id="ARBA00010617"/>
    </source>
</evidence>